<dbReference type="AlphaFoldDB" id="A0A0E9XKB9"/>
<reference evidence="1" key="2">
    <citation type="journal article" date="2015" name="Fish Shellfish Immunol.">
        <title>Early steps in the European eel (Anguilla anguilla)-Vibrio vulnificus interaction in the gills: Role of the RtxA13 toxin.</title>
        <authorList>
            <person name="Callol A."/>
            <person name="Pajuelo D."/>
            <person name="Ebbesson L."/>
            <person name="Teles M."/>
            <person name="MacKenzie S."/>
            <person name="Amaro C."/>
        </authorList>
    </citation>
    <scope>NUCLEOTIDE SEQUENCE</scope>
</reference>
<evidence type="ECO:0000313" key="1">
    <source>
        <dbReference type="EMBL" id="JAI02867.1"/>
    </source>
</evidence>
<reference evidence="1" key="1">
    <citation type="submission" date="2014-11" db="EMBL/GenBank/DDBJ databases">
        <authorList>
            <person name="Amaro Gonzalez C."/>
        </authorList>
    </citation>
    <scope>NUCLEOTIDE SEQUENCE</scope>
</reference>
<organism evidence="1">
    <name type="scientific">Anguilla anguilla</name>
    <name type="common">European freshwater eel</name>
    <name type="synonym">Muraena anguilla</name>
    <dbReference type="NCBI Taxonomy" id="7936"/>
    <lineage>
        <taxon>Eukaryota</taxon>
        <taxon>Metazoa</taxon>
        <taxon>Chordata</taxon>
        <taxon>Craniata</taxon>
        <taxon>Vertebrata</taxon>
        <taxon>Euteleostomi</taxon>
        <taxon>Actinopterygii</taxon>
        <taxon>Neopterygii</taxon>
        <taxon>Teleostei</taxon>
        <taxon>Anguilliformes</taxon>
        <taxon>Anguillidae</taxon>
        <taxon>Anguilla</taxon>
    </lineage>
</organism>
<sequence>MFYQTDDITVTKVSVLELYCFRLPAVIVTSALECSVQNILITYS</sequence>
<protein>
    <submittedName>
        <fullName evidence="1">Uncharacterized protein</fullName>
    </submittedName>
</protein>
<name>A0A0E9XKB9_ANGAN</name>
<dbReference type="EMBL" id="GBXM01005711">
    <property type="protein sequence ID" value="JAI02867.1"/>
    <property type="molecule type" value="Transcribed_RNA"/>
</dbReference>
<proteinExistence type="predicted"/>
<accession>A0A0E9XKB9</accession>